<reference evidence="8" key="2">
    <citation type="submission" date="2021-04" db="EMBL/GenBank/DDBJ databases">
        <title>Novel species in family Eggerthellaceae.</title>
        <authorList>
            <person name="Zhang G."/>
        </authorList>
    </citation>
    <scope>NUCLEOTIDE SEQUENCE</scope>
    <source>
        <strain evidence="8">Zg-886</strain>
    </source>
</reference>
<dbReference type="GO" id="GO:0008745">
    <property type="term" value="F:N-acetylmuramoyl-L-alanine amidase activity"/>
    <property type="evidence" value="ECO:0007669"/>
    <property type="project" value="UniProtKB-EC"/>
</dbReference>
<feature type="compositionally biased region" description="Acidic residues" evidence="4">
    <location>
        <begin position="96"/>
        <end position="111"/>
    </location>
</feature>
<accession>A0A9E6MS39</accession>
<feature type="domain" description="MurNAc-LAA" evidence="6">
    <location>
        <begin position="339"/>
        <end position="473"/>
    </location>
</feature>
<evidence type="ECO:0000256" key="2">
    <source>
        <dbReference type="ARBA" id="ARBA00022801"/>
    </source>
</evidence>
<evidence type="ECO:0000256" key="3">
    <source>
        <dbReference type="PROSITE-ProRule" id="PRU00591"/>
    </source>
</evidence>
<feature type="region of interest" description="Disordered" evidence="4">
    <location>
        <begin position="29"/>
        <end position="112"/>
    </location>
</feature>
<reference evidence="7 9" key="1">
    <citation type="submission" date="2019-11" db="EMBL/GenBank/DDBJ databases">
        <title>Eggerthellaceae novel genus isolated from the rectal contents of marmort.</title>
        <authorList>
            <person name="Zhang G."/>
        </authorList>
    </citation>
    <scope>NUCLEOTIDE SEQUENCE [LARGE SCALE GENOMIC DNA]</scope>
    <source>
        <strain evidence="9">zg-886</strain>
        <strain evidence="7">Zg-886</strain>
    </source>
</reference>
<dbReference type="AlphaFoldDB" id="A0A9E6MS39"/>
<evidence type="ECO:0000313" key="7">
    <source>
        <dbReference type="EMBL" id="NHM14539.1"/>
    </source>
</evidence>
<dbReference type="KEGG" id="ebz:J7S26_03650"/>
<evidence type="ECO:0000313" key="9">
    <source>
        <dbReference type="Proteomes" id="UP000636394"/>
    </source>
</evidence>
<keyword evidence="5" id="KW-0732">Signal</keyword>
<dbReference type="Gene3D" id="3.40.630.40">
    <property type="entry name" value="Zn-dependent exopeptidases"/>
    <property type="match status" value="1"/>
</dbReference>
<dbReference type="GO" id="GO:0009253">
    <property type="term" value="P:peptidoglycan catabolic process"/>
    <property type="evidence" value="ECO:0007669"/>
    <property type="project" value="InterPro"/>
</dbReference>
<feature type="compositionally biased region" description="Basic and acidic residues" evidence="4">
    <location>
        <begin position="45"/>
        <end position="54"/>
    </location>
</feature>
<dbReference type="SUPFAM" id="SSF69360">
    <property type="entry name" value="Cell wall binding repeat"/>
    <property type="match status" value="2"/>
</dbReference>
<feature type="repeat" description="Cell wall-binding" evidence="3">
    <location>
        <begin position="687"/>
        <end position="706"/>
    </location>
</feature>
<keyword evidence="9" id="KW-1185">Reference proteome</keyword>
<feature type="repeat" description="Cell wall-binding" evidence="3">
    <location>
        <begin position="542"/>
        <end position="561"/>
    </location>
</feature>
<feature type="compositionally biased region" description="Low complexity" evidence="4">
    <location>
        <begin position="67"/>
        <end position="81"/>
    </location>
</feature>
<dbReference type="Gene3D" id="2.10.270.10">
    <property type="entry name" value="Cholin Binding"/>
    <property type="match status" value="3"/>
</dbReference>
<dbReference type="Proteomes" id="UP000636394">
    <property type="component" value="Unassembled WGS sequence"/>
</dbReference>
<dbReference type="Proteomes" id="UP000671910">
    <property type="component" value="Chromosome"/>
</dbReference>
<evidence type="ECO:0000256" key="1">
    <source>
        <dbReference type="ARBA" id="ARBA00022737"/>
    </source>
</evidence>
<dbReference type="InterPro" id="IPR002508">
    <property type="entry name" value="MurNAc-LAA_cat"/>
</dbReference>
<dbReference type="RefSeq" id="WP_166339837.1">
    <property type="nucleotide sequence ID" value="NZ_CP072829.1"/>
</dbReference>
<dbReference type="PANTHER" id="PTHR30404">
    <property type="entry name" value="N-ACETYLMURAMOYL-L-ALANINE AMIDASE"/>
    <property type="match status" value="1"/>
</dbReference>
<dbReference type="PROSITE" id="PS51170">
    <property type="entry name" value="CW"/>
    <property type="match status" value="6"/>
</dbReference>
<dbReference type="GO" id="GO:0004040">
    <property type="term" value="F:amidase activity"/>
    <property type="evidence" value="ECO:0007669"/>
    <property type="project" value="InterPro"/>
</dbReference>
<dbReference type="Pfam" id="PF01473">
    <property type="entry name" value="Choline_bind_1"/>
    <property type="match status" value="3"/>
</dbReference>
<dbReference type="EMBL" id="WPCR01000008">
    <property type="protein sequence ID" value="NHM14539.1"/>
    <property type="molecule type" value="Genomic_DNA"/>
</dbReference>
<dbReference type="CDD" id="cd02696">
    <property type="entry name" value="MurNAc-LAA"/>
    <property type="match status" value="1"/>
</dbReference>
<dbReference type="SMART" id="SM00646">
    <property type="entry name" value="Ami_3"/>
    <property type="match status" value="1"/>
</dbReference>
<organism evidence="8 10">
    <name type="scientific">Xiamenia xianingshaonis</name>
    <dbReference type="NCBI Taxonomy" id="2682776"/>
    <lineage>
        <taxon>Bacteria</taxon>
        <taxon>Bacillati</taxon>
        <taxon>Actinomycetota</taxon>
        <taxon>Coriobacteriia</taxon>
        <taxon>Eggerthellales</taxon>
        <taxon>Eggerthellaceae</taxon>
        <taxon>Xiamenia</taxon>
    </lineage>
</organism>
<feature type="repeat" description="Cell wall-binding" evidence="3">
    <location>
        <begin position="666"/>
        <end position="685"/>
    </location>
</feature>
<dbReference type="InterPro" id="IPR018337">
    <property type="entry name" value="Cell_wall/Cho-bd_repeat"/>
</dbReference>
<sequence>MSLRAKLSRALLALIVACSLCPLPAYADDADTSASSSLPAEITAPEERDAKAEVDASVPSADEGVPDEAVAVTAAAAPDEGAASDEGTDAAPQAAEEADDQAEGADAEEPATSESVGFVYFDLEAPAVGQTQTVVVATDDEADVLATGTLELVSPSGERIEAASVGADGNALAFEVAVEEAGDYVLKTAQVETASGDARTLSLAADGQPCSFGAVEPQAGIEALAQVDGAENMDVSVYALDEDGELAPAASLEQTAAEVAGEVARVSARSARARNDEFVVALDAGHGGNDGGASAYGLKESDVTWGITTYCKQYLEAHSKARVVLVRGKNENPGLSERVQRAVNQGADVFVSLHINSAAATSAQGAEVWYPNSSSYRYDLHVEGNKLASSIQQRLVALGLKDRGVKVKNATGNWYYPDGSLQDYYTVIQRSREAGIVGIIVEHAFISNKAENAKLATASFQKQLGYADAQGIIAAYGIGGSGSGSGSGSGGGNSVPDMSAPSPWVQENGRWKLKDPGGAFVKSQWQRVDGKWYYFDANGYALTGFQTVEGSRYYFDSNGVMHTGWFTVGKTWHYANPSGALVTGWATIGGARYYLKGGNGDMVSGVQKIDGTWRVFQPSGALVTGKGWKKAGGKWYYFNASGAPATGWKKLSGTWYYLNPTTGIMATGWTLVDGKWYWMYSSGAMRGKGWLKLKGKWYYLTSSGAMKTGWLKLSGTWYYLWSSGVMASGGWGKVGNETYWFAGSGAMRTQGWFKQGGHWYYITSSGARATGWKTVGGKKYYFWYGNGCMATGTPVIGNERFQFDSSGALVKSLGRVQTAVTAKPSQSSAPAKPAASSSAIMGASLATVNQMVADFNSTGKPYPAYKYAKKGAPTIRDFCTILLAEAKAEGVRAEVVFCQAMKETGWLQFGGSVDANGKVQCNFAGLGATSATVGGATFANVREGLRAQVQHLKAYASTAPLKNKCVDPRFSLVTRGIAPNLEDLNGRWAVPGDGYGESILGMIGVLLKK</sequence>
<gene>
    <name evidence="7" type="ORF">GMI68_07145</name>
    <name evidence="8" type="ORF">J7S26_03650</name>
</gene>
<feature type="chain" id="PRO_5038672864" evidence="5">
    <location>
        <begin position="28"/>
        <end position="1009"/>
    </location>
</feature>
<proteinExistence type="predicted"/>
<dbReference type="GO" id="GO:0030288">
    <property type="term" value="C:outer membrane-bounded periplasmic space"/>
    <property type="evidence" value="ECO:0007669"/>
    <property type="project" value="TreeGrafter"/>
</dbReference>
<keyword evidence="2 8" id="KW-0378">Hydrolase</keyword>
<protein>
    <submittedName>
        <fullName evidence="8">N-acetylmuramoyl-L-alanine amidase</fullName>
        <ecNumber evidence="8">3.5.1.28</ecNumber>
    </submittedName>
</protein>
<dbReference type="PANTHER" id="PTHR30404:SF0">
    <property type="entry name" value="N-ACETYLMURAMOYL-L-ALANINE AMIDASE AMIC"/>
    <property type="match status" value="1"/>
</dbReference>
<feature type="repeat" description="Cell wall-binding" evidence="3">
    <location>
        <begin position="522"/>
        <end position="541"/>
    </location>
</feature>
<feature type="repeat" description="Cell wall-binding" evidence="3">
    <location>
        <begin position="707"/>
        <end position="726"/>
    </location>
</feature>
<dbReference type="InterPro" id="IPR050695">
    <property type="entry name" value="N-acetylmuramoyl_amidase_3"/>
</dbReference>
<dbReference type="SUPFAM" id="SSF53187">
    <property type="entry name" value="Zn-dependent exopeptidases"/>
    <property type="match status" value="1"/>
</dbReference>
<evidence type="ECO:0000256" key="4">
    <source>
        <dbReference type="SAM" id="MobiDB-lite"/>
    </source>
</evidence>
<dbReference type="Pfam" id="PF19127">
    <property type="entry name" value="Choline_bind_3"/>
    <property type="match status" value="3"/>
</dbReference>
<dbReference type="EMBL" id="CP072829">
    <property type="protein sequence ID" value="QTU85010.1"/>
    <property type="molecule type" value="Genomic_DNA"/>
</dbReference>
<evidence type="ECO:0000313" key="10">
    <source>
        <dbReference type="Proteomes" id="UP000671910"/>
    </source>
</evidence>
<evidence type="ECO:0000259" key="6">
    <source>
        <dbReference type="SMART" id="SM00646"/>
    </source>
</evidence>
<dbReference type="EC" id="3.5.1.28" evidence="8"/>
<dbReference type="Pfam" id="PF01520">
    <property type="entry name" value="Amidase_3"/>
    <property type="match status" value="1"/>
</dbReference>
<evidence type="ECO:0000313" key="8">
    <source>
        <dbReference type="EMBL" id="QTU85010.1"/>
    </source>
</evidence>
<name>A0A9E6MS39_9ACTN</name>
<keyword evidence="1" id="KW-0677">Repeat</keyword>
<evidence type="ECO:0000256" key="5">
    <source>
        <dbReference type="SAM" id="SignalP"/>
    </source>
</evidence>
<feature type="signal peptide" evidence="5">
    <location>
        <begin position="1"/>
        <end position="27"/>
    </location>
</feature>
<feature type="repeat" description="Cell wall-binding" evidence="3">
    <location>
        <begin position="625"/>
        <end position="644"/>
    </location>
</feature>